<dbReference type="PANTHER" id="PTHR43297">
    <property type="entry name" value="OLIGOPEPTIDE TRANSPORT ATP-BINDING PROTEIN APPD"/>
    <property type="match status" value="1"/>
</dbReference>
<protein>
    <submittedName>
        <fullName evidence="9">Peptide/nickel transport system ATP-binding protein</fullName>
    </submittedName>
</protein>
<dbReference type="GO" id="GO:0005886">
    <property type="term" value="C:plasma membrane"/>
    <property type="evidence" value="ECO:0007669"/>
    <property type="project" value="UniProtKB-SubCell"/>
</dbReference>
<evidence type="ECO:0000256" key="4">
    <source>
        <dbReference type="ARBA" id="ARBA00022475"/>
    </source>
</evidence>
<dbReference type="InterPro" id="IPR003593">
    <property type="entry name" value="AAA+_ATPase"/>
</dbReference>
<dbReference type="SUPFAM" id="SSF52540">
    <property type="entry name" value="P-loop containing nucleoside triphosphate hydrolases"/>
    <property type="match status" value="1"/>
</dbReference>
<evidence type="ECO:0000313" key="10">
    <source>
        <dbReference type="Proteomes" id="UP000184485"/>
    </source>
</evidence>
<dbReference type="Gene3D" id="3.40.50.300">
    <property type="entry name" value="P-loop containing nucleotide triphosphate hydrolases"/>
    <property type="match status" value="1"/>
</dbReference>
<organism evidence="9 10">
    <name type="scientific">Kaistia soli DSM 19436</name>
    <dbReference type="NCBI Taxonomy" id="1122133"/>
    <lineage>
        <taxon>Bacteria</taxon>
        <taxon>Pseudomonadati</taxon>
        <taxon>Pseudomonadota</taxon>
        <taxon>Alphaproteobacteria</taxon>
        <taxon>Hyphomicrobiales</taxon>
        <taxon>Kaistiaceae</taxon>
        <taxon>Kaistia</taxon>
    </lineage>
</organism>
<dbReference type="InterPro" id="IPR013563">
    <property type="entry name" value="Oligopep_ABC_C"/>
</dbReference>
<gene>
    <name evidence="9" type="ORF">SAMN02745157_4074</name>
</gene>
<dbReference type="Pfam" id="PF00005">
    <property type="entry name" value="ABC_tran"/>
    <property type="match status" value="1"/>
</dbReference>
<evidence type="ECO:0000259" key="8">
    <source>
        <dbReference type="PROSITE" id="PS50893"/>
    </source>
</evidence>
<dbReference type="FunFam" id="3.40.50.300:FF:000016">
    <property type="entry name" value="Oligopeptide ABC transporter ATP-binding component"/>
    <property type="match status" value="1"/>
</dbReference>
<reference evidence="9 10" key="1">
    <citation type="submission" date="2016-11" db="EMBL/GenBank/DDBJ databases">
        <authorList>
            <person name="Jaros S."/>
            <person name="Januszkiewicz K."/>
            <person name="Wedrychowicz H."/>
        </authorList>
    </citation>
    <scope>NUCLEOTIDE SEQUENCE [LARGE SCALE GENOMIC DNA]</scope>
    <source>
        <strain evidence="9 10">DSM 19436</strain>
    </source>
</reference>
<dbReference type="EMBL" id="FQUP01000004">
    <property type="protein sequence ID" value="SHG34478.1"/>
    <property type="molecule type" value="Genomic_DNA"/>
</dbReference>
<keyword evidence="6 9" id="KW-0067">ATP-binding</keyword>
<evidence type="ECO:0000313" key="9">
    <source>
        <dbReference type="EMBL" id="SHG34478.1"/>
    </source>
</evidence>
<dbReference type="GO" id="GO:0005524">
    <property type="term" value="F:ATP binding"/>
    <property type="evidence" value="ECO:0007669"/>
    <property type="project" value="UniProtKB-KW"/>
</dbReference>
<evidence type="ECO:0000256" key="6">
    <source>
        <dbReference type="ARBA" id="ARBA00022840"/>
    </source>
</evidence>
<name>A0A1M5J1J1_9HYPH</name>
<dbReference type="RefSeq" id="WP_073056523.1">
    <property type="nucleotide sequence ID" value="NZ_FQUP01000004.1"/>
</dbReference>
<dbReference type="GO" id="GO:0016887">
    <property type="term" value="F:ATP hydrolysis activity"/>
    <property type="evidence" value="ECO:0007669"/>
    <property type="project" value="InterPro"/>
</dbReference>
<comment type="similarity">
    <text evidence="2">Belongs to the ABC transporter superfamily.</text>
</comment>
<dbReference type="PROSITE" id="PS00211">
    <property type="entry name" value="ABC_TRANSPORTER_1"/>
    <property type="match status" value="1"/>
</dbReference>
<dbReference type="InterPro" id="IPR017871">
    <property type="entry name" value="ABC_transporter-like_CS"/>
</dbReference>
<dbReference type="PROSITE" id="PS50893">
    <property type="entry name" value="ABC_TRANSPORTER_2"/>
    <property type="match status" value="1"/>
</dbReference>
<dbReference type="Proteomes" id="UP000184485">
    <property type="component" value="Unassembled WGS sequence"/>
</dbReference>
<feature type="domain" description="ABC transporter" evidence="8">
    <location>
        <begin position="11"/>
        <end position="260"/>
    </location>
</feature>
<keyword evidence="4" id="KW-1003">Cell membrane</keyword>
<dbReference type="SMART" id="SM00382">
    <property type="entry name" value="AAA"/>
    <property type="match status" value="1"/>
</dbReference>
<dbReference type="AlphaFoldDB" id="A0A1M5J1J1"/>
<keyword evidence="7" id="KW-0472">Membrane</keyword>
<dbReference type="NCBIfam" id="TIGR01727">
    <property type="entry name" value="oligo_HPY"/>
    <property type="match status" value="1"/>
</dbReference>
<evidence type="ECO:0000256" key="1">
    <source>
        <dbReference type="ARBA" id="ARBA00004417"/>
    </source>
</evidence>
<evidence type="ECO:0000256" key="3">
    <source>
        <dbReference type="ARBA" id="ARBA00022448"/>
    </source>
</evidence>
<evidence type="ECO:0000256" key="2">
    <source>
        <dbReference type="ARBA" id="ARBA00005417"/>
    </source>
</evidence>
<evidence type="ECO:0000256" key="7">
    <source>
        <dbReference type="ARBA" id="ARBA00023136"/>
    </source>
</evidence>
<dbReference type="InterPro" id="IPR050388">
    <property type="entry name" value="ABC_Ni/Peptide_Import"/>
</dbReference>
<evidence type="ECO:0000256" key="5">
    <source>
        <dbReference type="ARBA" id="ARBA00022741"/>
    </source>
</evidence>
<dbReference type="PANTHER" id="PTHR43297:SF2">
    <property type="entry name" value="DIPEPTIDE TRANSPORT ATP-BINDING PROTEIN DPPD"/>
    <property type="match status" value="1"/>
</dbReference>
<keyword evidence="10" id="KW-1185">Reference proteome</keyword>
<dbReference type="Pfam" id="PF08352">
    <property type="entry name" value="oligo_HPY"/>
    <property type="match status" value="1"/>
</dbReference>
<dbReference type="GO" id="GO:0055085">
    <property type="term" value="P:transmembrane transport"/>
    <property type="evidence" value="ECO:0007669"/>
    <property type="project" value="UniProtKB-ARBA"/>
</dbReference>
<comment type="subcellular location">
    <subcellularLocation>
        <location evidence="1">Cell inner membrane</location>
        <topology evidence="1">Peripheral membrane protein</topology>
    </subcellularLocation>
</comment>
<dbReference type="InterPro" id="IPR003439">
    <property type="entry name" value="ABC_transporter-like_ATP-bd"/>
</dbReference>
<keyword evidence="5" id="KW-0547">Nucleotide-binding</keyword>
<dbReference type="STRING" id="1122133.SAMN02745157_4074"/>
<proteinExistence type="inferred from homology"/>
<dbReference type="CDD" id="cd03257">
    <property type="entry name" value="ABC_NikE_OppD_transporters"/>
    <property type="match status" value="1"/>
</dbReference>
<keyword evidence="3" id="KW-0813">Transport</keyword>
<dbReference type="GO" id="GO:0015833">
    <property type="term" value="P:peptide transport"/>
    <property type="evidence" value="ECO:0007669"/>
    <property type="project" value="InterPro"/>
</dbReference>
<accession>A0A1M5J1J1</accession>
<dbReference type="InterPro" id="IPR027417">
    <property type="entry name" value="P-loop_NTPase"/>
</dbReference>
<dbReference type="OrthoDB" id="9815712at2"/>
<sequence>MSSQLAKPPLLSIEGLTISLPTAEGHRAEAVRGVDLAIGRGEIVGLAGESGSGKTLTALSVLGLLPGGARSGGRIFFEERDLLASGRAARAVRGSEVAMVFQDPMTALHPMLSIGRQMTEHVRFHLHLSQHAADAVAVEMLDRVRIPNPREAMTRYPHQFSGGMRQRIAIASALAAGPKLLIADEPTTALDVTVQAGILRLIEGLRRELQLSVLLITHDLGVMSALADRVYVMYAGRVVERGARSDVLALPRHPYTRGLLDALPHGSPSDHPLRALPGSPPAIGRFPVGCAFHPRCRFAEDICRADVPDLMPVAPGRVIACPIDPLMAVPA</sequence>